<dbReference type="Proteomes" id="UP000187151">
    <property type="component" value="Unassembled WGS sequence"/>
</dbReference>
<keyword evidence="5 6" id="KW-0472">Membrane</keyword>
<evidence type="ECO:0000256" key="6">
    <source>
        <dbReference type="SAM" id="Phobius"/>
    </source>
</evidence>
<keyword evidence="9" id="KW-1185">Reference proteome</keyword>
<dbReference type="InterPro" id="IPR032689">
    <property type="entry name" value="TraG-D_C"/>
</dbReference>
<dbReference type="InterPro" id="IPR027417">
    <property type="entry name" value="P-loop_NTPase"/>
</dbReference>
<sequence>MATEPQKKPRAEDDWTWEIVLLVVGSLALLSAAWLAARLGASFVGEPDPPGNPVSFAVALVTGDYAWPGGAANAIAAAEALLVAGLVTAGYRMRQRLQNRPDVDRAARHMVDGTDLGKLTMKGAAATAERLGVQAQVPGVFIGRSVKGRQPLFGSFEDMHVDIWGPRTGKTTRRAIPAILNAPGAVLVTSNKRDIVDGTRGPRQARGQVWVFDPQQVAQEPPTWWWNPLSYVTDVAKARKLADHFASGSRDADASTDAFFDPAGQDLLANLLLAAATAKAPLTQIYTWLSNPKDDTPERILRSAGHTMPADSLSGVITAPDKQRSGIYGVAQQMASCLINPEVNKWVTPIGPADGRPEFDPREFVRTGSTLYSLSREGSDSAGPLVTALTVAVVEAAEEYATTQRGGRLSLPMVGVLDEAANVCRWRALPDLYSHYGSRGIVLMTILQSWAQGVEVWGDRGMEKLWSAANIRVYGGGVSDTRFLGDLSELAGEYELREYSATQEAEFGGWSGNRTVNESVRRERVLQVSDLGAMPPGRALVLASGAKPVLVETIPWWEGPYAREVKASLSKYDPGAAR</sequence>
<evidence type="ECO:0000259" key="7">
    <source>
        <dbReference type="Pfam" id="PF12696"/>
    </source>
</evidence>
<feature type="transmembrane region" description="Helical" evidence="6">
    <location>
        <begin position="65"/>
        <end position="91"/>
    </location>
</feature>
<dbReference type="CDD" id="cd01127">
    <property type="entry name" value="TrwB_TraG_TraD_VirD4"/>
    <property type="match status" value="1"/>
</dbReference>
<dbReference type="PANTHER" id="PTHR37937:SF1">
    <property type="entry name" value="CONJUGATIVE TRANSFER: DNA TRANSPORT"/>
    <property type="match status" value="1"/>
</dbReference>
<feature type="domain" description="TraD/TraG TraM recognition site" evidence="7">
    <location>
        <begin position="412"/>
        <end position="535"/>
    </location>
</feature>
<feature type="transmembrane region" description="Helical" evidence="6">
    <location>
        <begin position="20"/>
        <end position="45"/>
    </location>
</feature>
<dbReference type="Pfam" id="PF12696">
    <property type="entry name" value="TraG-D_C"/>
    <property type="match status" value="1"/>
</dbReference>
<keyword evidence="2" id="KW-1003">Cell membrane</keyword>
<evidence type="ECO:0000256" key="2">
    <source>
        <dbReference type="ARBA" id="ARBA00022475"/>
    </source>
</evidence>
<dbReference type="Gene3D" id="3.40.50.300">
    <property type="entry name" value="P-loop containing nucleotide triphosphate hydrolases"/>
    <property type="match status" value="1"/>
</dbReference>
<organism evidence="8 9">
    <name type="scientific">Streptomyces amritsarensis</name>
    <dbReference type="NCBI Taxonomy" id="681158"/>
    <lineage>
        <taxon>Bacteria</taxon>
        <taxon>Bacillati</taxon>
        <taxon>Actinomycetota</taxon>
        <taxon>Actinomycetes</taxon>
        <taxon>Kitasatosporales</taxon>
        <taxon>Streptomycetaceae</taxon>
        <taxon>Streptomyces</taxon>
    </lineage>
</organism>
<protein>
    <submittedName>
        <fullName evidence="8">Conjugal transfer protein</fullName>
    </submittedName>
</protein>
<proteinExistence type="predicted"/>
<evidence type="ECO:0000256" key="5">
    <source>
        <dbReference type="ARBA" id="ARBA00023136"/>
    </source>
</evidence>
<evidence type="ECO:0000313" key="8">
    <source>
        <dbReference type="EMBL" id="OLZ66468.1"/>
    </source>
</evidence>
<evidence type="ECO:0000256" key="3">
    <source>
        <dbReference type="ARBA" id="ARBA00022692"/>
    </source>
</evidence>
<accession>A0ABX3G275</accession>
<dbReference type="InterPro" id="IPR051539">
    <property type="entry name" value="T4SS-coupling_protein"/>
</dbReference>
<evidence type="ECO:0000256" key="4">
    <source>
        <dbReference type="ARBA" id="ARBA00022989"/>
    </source>
</evidence>
<keyword evidence="4 6" id="KW-1133">Transmembrane helix</keyword>
<comment type="caution">
    <text evidence="8">The sequence shown here is derived from an EMBL/GenBank/DDBJ whole genome shotgun (WGS) entry which is preliminary data.</text>
</comment>
<dbReference type="PANTHER" id="PTHR37937">
    <property type="entry name" value="CONJUGATIVE TRANSFER: DNA TRANSPORT"/>
    <property type="match status" value="1"/>
</dbReference>
<dbReference type="RefSeq" id="WP_076044252.1">
    <property type="nucleotide sequence ID" value="NZ_MQUR01000030.1"/>
</dbReference>
<comment type="subcellular location">
    <subcellularLocation>
        <location evidence="1">Cell membrane</location>
        <topology evidence="1">Multi-pass membrane protein</topology>
    </subcellularLocation>
</comment>
<gene>
    <name evidence="8" type="ORF">AVW11_15220</name>
</gene>
<reference evidence="8 9" key="1">
    <citation type="submission" date="2016-01" db="EMBL/GenBank/DDBJ databases">
        <title>Streptomyces amritsarensis strain MTCC 11845 genome sequencing and assembly.</title>
        <authorList>
            <person name="Sharma D."/>
            <person name="Nair G.R."/>
            <person name="Kaur G."/>
            <person name="Manhas R.K."/>
            <person name="Mayilraj S."/>
        </authorList>
    </citation>
    <scope>NUCLEOTIDE SEQUENCE [LARGE SCALE GENOMIC DNA]</scope>
    <source>
        <strain evidence="8 9">MTCC 11845</strain>
    </source>
</reference>
<evidence type="ECO:0000313" key="9">
    <source>
        <dbReference type="Proteomes" id="UP000187151"/>
    </source>
</evidence>
<keyword evidence="3 6" id="KW-0812">Transmembrane</keyword>
<dbReference type="EMBL" id="MQUR01000030">
    <property type="protein sequence ID" value="OLZ66468.1"/>
    <property type="molecule type" value="Genomic_DNA"/>
</dbReference>
<evidence type="ECO:0000256" key="1">
    <source>
        <dbReference type="ARBA" id="ARBA00004651"/>
    </source>
</evidence>
<dbReference type="SUPFAM" id="SSF52540">
    <property type="entry name" value="P-loop containing nucleoside triphosphate hydrolases"/>
    <property type="match status" value="1"/>
</dbReference>
<name>A0ABX3G275_9ACTN</name>